<evidence type="ECO:0000256" key="2">
    <source>
        <dbReference type="ARBA" id="ARBA00006565"/>
    </source>
</evidence>
<keyword evidence="6 10" id="KW-1133">Transmembrane helix</keyword>
<dbReference type="PANTHER" id="PTHR21324:SF6">
    <property type="entry name" value="TRANSMEMBRANE PROTEIN 150A"/>
    <property type="match status" value="1"/>
</dbReference>
<sequence length="187" mass="19813">RERDGSGHERAVCEAASGAGLGPGEEGKQLSLVSVCLREGAGGGLLPPSPLSLPPPPECPVEGFPMTAWLILPVSLSAFSITGIWIVLYNESCSEETTKQDYPKSCCTVQDIPLVSKCGSYPPESCLFSLIGNVGAFMVVVICVLRYGQILERCRPTWINTGALVTGCINAVGLIMVGNFQVRPPVF</sequence>
<feature type="domain" description="CWH43-like N-terminal" evidence="11">
    <location>
        <begin position="69"/>
        <end position="182"/>
    </location>
</feature>
<evidence type="ECO:0000313" key="12">
    <source>
        <dbReference type="EMBL" id="GCC17296.1"/>
    </source>
</evidence>
<dbReference type="GO" id="GO:0072659">
    <property type="term" value="P:protein localization to plasma membrane"/>
    <property type="evidence" value="ECO:0007669"/>
    <property type="project" value="TreeGrafter"/>
</dbReference>
<comment type="caution">
    <text evidence="12">The sequence shown here is derived from an EMBL/GenBank/DDBJ whole genome shotgun (WGS) entry which is preliminary data.</text>
</comment>
<dbReference type="EMBL" id="BEZZ01002683">
    <property type="protein sequence ID" value="GCC17296.1"/>
    <property type="molecule type" value="Genomic_DNA"/>
</dbReference>
<dbReference type="AlphaFoldDB" id="A0A401RGS6"/>
<feature type="transmembrane region" description="Helical" evidence="10">
    <location>
        <begin position="127"/>
        <end position="145"/>
    </location>
</feature>
<dbReference type="InterPro" id="IPR050911">
    <property type="entry name" value="DRAM/TMEM150_Autophagy_Mod"/>
</dbReference>
<evidence type="ECO:0000259" key="11">
    <source>
        <dbReference type="Pfam" id="PF10277"/>
    </source>
</evidence>
<keyword evidence="13" id="KW-1185">Reference proteome</keyword>
<gene>
    <name evidence="12" type="ORF">chiPu_0020526</name>
</gene>
<evidence type="ECO:0000256" key="4">
    <source>
        <dbReference type="ARBA" id="ARBA00022475"/>
    </source>
</evidence>
<evidence type="ECO:0000256" key="5">
    <source>
        <dbReference type="ARBA" id="ARBA00022692"/>
    </source>
</evidence>
<evidence type="ECO:0000256" key="6">
    <source>
        <dbReference type="ARBA" id="ARBA00022989"/>
    </source>
</evidence>
<feature type="non-terminal residue" evidence="12">
    <location>
        <position position="1"/>
    </location>
</feature>
<comment type="subcellular location">
    <subcellularLocation>
        <location evidence="1">Cell membrane</location>
        <topology evidence="1">Multi-pass membrane protein</topology>
    </subcellularLocation>
</comment>
<proteinExistence type="inferred from homology"/>
<evidence type="ECO:0000256" key="8">
    <source>
        <dbReference type="ARBA" id="ARBA00023180"/>
    </source>
</evidence>
<dbReference type="STRING" id="137246.A0A401RGS6"/>
<dbReference type="GO" id="GO:0005886">
    <property type="term" value="C:plasma membrane"/>
    <property type="evidence" value="ECO:0007669"/>
    <property type="project" value="UniProtKB-SubCell"/>
</dbReference>
<keyword evidence="4" id="KW-1003">Cell membrane</keyword>
<evidence type="ECO:0000256" key="9">
    <source>
        <dbReference type="ARBA" id="ARBA00030381"/>
    </source>
</evidence>
<organism evidence="12 13">
    <name type="scientific">Chiloscyllium punctatum</name>
    <name type="common">Brownbanded bambooshark</name>
    <name type="synonym">Hemiscyllium punctatum</name>
    <dbReference type="NCBI Taxonomy" id="137246"/>
    <lineage>
        <taxon>Eukaryota</taxon>
        <taxon>Metazoa</taxon>
        <taxon>Chordata</taxon>
        <taxon>Craniata</taxon>
        <taxon>Vertebrata</taxon>
        <taxon>Chondrichthyes</taxon>
        <taxon>Elasmobranchii</taxon>
        <taxon>Galeomorphii</taxon>
        <taxon>Galeoidea</taxon>
        <taxon>Orectolobiformes</taxon>
        <taxon>Hemiscylliidae</taxon>
        <taxon>Chiloscyllium</taxon>
    </lineage>
</organism>
<dbReference type="PANTHER" id="PTHR21324">
    <property type="entry name" value="FASTING-INDUCIBLE INTEGRAL MEMBRANE PROTEIN TM6P1-RELATED"/>
    <property type="match status" value="1"/>
</dbReference>
<name>A0A401RGS6_CHIPU</name>
<dbReference type="Pfam" id="PF10277">
    <property type="entry name" value="Frag1"/>
    <property type="match status" value="1"/>
</dbReference>
<dbReference type="InterPro" id="IPR019402">
    <property type="entry name" value="CWH43_N"/>
</dbReference>
<comment type="similarity">
    <text evidence="2">Belongs to the DRAM/TMEM150 family.</text>
</comment>
<feature type="transmembrane region" description="Helical" evidence="10">
    <location>
        <begin position="68"/>
        <end position="88"/>
    </location>
</feature>
<dbReference type="OrthoDB" id="191706at2759"/>
<keyword evidence="8" id="KW-0325">Glycoprotein</keyword>
<reference evidence="12 13" key="1">
    <citation type="journal article" date="2018" name="Nat. Ecol. Evol.">
        <title>Shark genomes provide insights into elasmobranch evolution and the origin of vertebrates.</title>
        <authorList>
            <person name="Hara Y"/>
            <person name="Yamaguchi K"/>
            <person name="Onimaru K"/>
            <person name="Kadota M"/>
            <person name="Koyanagi M"/>
            <person name="Keeley SD"/>
            <person name="Tatsumi K"/>
            <person name="Tanaka K"/>
            <person name="Motone F"/>
            <person name="Kageyama Y"/>
            <person name="Nozu R"/>
            <person name="Adachi N"/>
            <person name="Nishimura O"/>
            <person name="Nakagawa R"/>
            <person name="Tanegashima C"/>
            <person name="Kiyatake I"/>
            <person name="Matsumoto R"/>
            <person name="Murakumo K"/>
            <person name="Nishida K"/>
            <person name="Terakita A"/>
            <person name="Kuratani S"/>
            <person name="Sato K"/>
            <person name="Hyodo S Kuraku.S."/>
        </authorList>
    </citation>
    <scope>NUCLEOTIDE SEQUENCE [LARGE SCALE GENOMIC DNA]</scope>
</reference>
<keyword evidence="7 10" id="KW-0472">Membrane</keyword>
<evidence type="ECO:0000313" key="13">
    <source>
        <dbReference type="Proteomes" id="UP000287033"/>
    </source>
</evidence>
<evidence type="ECO:0000256" key="3">
    <source>
        <dbReference type="ARBA" id="ARBA00016019"/>
    </source>
</evidence>
<evidence type="ECO:0000256" key="7">
    <source>
        <dbReference type="ARBA" id="ARBA00023136"/>
    </source>
</evidence>
<dbReference type="OMA" id="VMSVPQW"/>
<evidence type="ECO:0000256" key="1">
    <source>
        <dbReference type="ARBA" id="ARBA00004651"/>
    </source>
</evidence>
<protein>
    <recommendedName>
        <fullName evidence="3">Transmembrane protein 150A</fullName>
    </recommendedName>
    <alternativeName>
        <fullName evidence="9">Transmembrane protein 150</fullName>
    </alternativeName>
</protein>
<evidence type="ECO:0000256" key="10">
    <source>
        <dbReference type="SAM" id="Phobius"/>
    </source>
</evidence>
<accession>A0A401RGS6</accession>
<keyword evidence="5 10" id="KW-0812">Transmembrane</keyword>
<dbReference type="Proteomes" id="UP000287033">
    <property type="component" value="Unassembled WGS sequence"/>
</dbReference>
<feature type="transmembrane region" description="Helical" evidence="10">
    <location>
        <begin position="157"/>
        <end position="177"/>
    </location>
</feature>